<proteinExistence type="predicted"/>
<dbReference type="AlphaFoldDB" id="A0A843U480"/>
<feature type="compositionally biased region" description="Acidic residues" evidence="1">
    <location>
        <begin position="30"/>
        <end position="41"/>
    </location>
</feature>
<dbReference type="Proteomes" id="UP000652761">
    <property type="component" value="Unassembled WGS sequence"/>
</dbReference>
<accession>A0A843U480</accession>
<reference evidence="2" key="1">
    <citation type="submission" date="2017-07" db="EMBL/GenBank/DDBJ databases">
        <title>Taro Niue Genome Assembly and Annotation.</title>
        <authorList>
            <person name="Atibalentja N."/>
            <person name="Keating K."/>
            <person name="Fields C.J."/>
        </authorList>
    </citation>
    <scope>NUCLEOTIDE SEQUENCE</scope>
    <source>
        <strain evidence="2">Niue_2</strain>
        <tissue evidence="2">Leaf</tissue>
    </source>
</reference>
<gene>
    <name evidence="2" type="ORF">Taro_010680</name>
</gene>
<feature type="compositionally biased region" description="Low complexity" evidence="1">
    <location>
        <begin position="163"/>
        <end position="186"/>
    </location>
</feature>
<name>A0A843U480_COLES</name>
<organism evidence="2 3">
    <name type="scientific">Colocasia esculenta</name>
    <name type="common">Wild taro</name>
    <name type="synonym">Arum esculentum</name>
    <dbReference type="NCBI Taxonomy" id="4460"/>
    <lineage>
        <taxon>Eukaryota</taxon>
        <taxon>Viridiplantae</taxon>
        <taxon>Streptophyta</taxon>
        <taxon>Embryophyta</taxon>
        <taxon>Tracheophyta</taxon>
        <taxon>Spermatophyta</taxon>
        <taxon>Magnoliopsida</taxon>
        <taxon>Liliopsida</taxon>
        <taxon>Araceae</taxon>
        <taxon>Aroideae</taxon>
        <taxon>Colocasieae</taxon>
        <taxon>Colocasia</taxon>
    </lineage>
</organism>
<comment type="caution">
    <text evidence="2">The sequence shown here is derived from an EMBL/GenBank/DDBJ whole genome shotgun (WGS) entry which is preliminary data.</text>
</comment>
<evidence type="ECO:0000313" key="3">
    <source>
        <dbReference type="Proteomes" id="UP000652761"/>
    </source>
</evidence>
<feature type="compositionally biased region" description="Basic residues" evidence="1">
    <location>
        <begin position="9"/>
        <end position="23"/>
    </location>
</feature>
<feature type="region of interest" description="Disordered" evidence="1">
    <location>
        <begin position="1"/>
        <end position="50"/>
    </location>
</feature>
<sequence>MKGECPKNKKEKHKKLHKFKKPKAMVATWSDEDSSEKEEEEKSSSSESEEICFMANSSDGKVDPTVRFFLESDRFFESISTSTLLHPFPVLLLSFLSLHHPLFPIPWHPSRSLAVEQNQGLRQGPIRRMRFLLLRGEPRDAMILQSSQDLHLLREVRRGPAAVEAPVVQEEQPPVQEEQPPVQEDQPPAPEDQP</sequence>
<keyword evidence="3" id="KW-1185">Reference proteome</keyword>
<evidence type="ECO:0000256" key="1">
    <source>
        <dbReference type="SAM" id="MobiDB-lite"/>
    </source>
</evidence>
<feature type="non-terminal residue" evidence="2">
    <location>
        <position position="194"/>
    </location>
</feature>
<dbReference type="EMBL" id="NMUH01000389">
    <property type="protein sequence ID" value="MQL78235.1"/>
    <property type="molecule type" value="Genomic_DNA"/>
</dbReference>
<evidence type="ECO:0000313" key="2">
    <source>
        <dbReference type="EMBL" id="MQL78235.1"/>
    </source>
</evidence>
<feature type="region of interest" description="Disordered" evidence="1">
    <location>
        <begin position="163"/>
        <end position="194"/>
    </location>
</feature>
<protein>
    <submittedName>
        <fullName evidence="2">Uncharacterized protein</fullName>
    </submittedName>
</protein>